<reference evidence="2" key="1">
    <citation type="journal article" date="2019" name="Int. J. Syst. Evol. Microbiol.">
        <title>The Global Catalogue of Microorganisms (GCM) 10K type strain sequencing project: providing services to taxonomists for standard genome sequencing and annotation.</title>
        <authorList>
            <consortium name="The Broad Institute Genomics Platform"/>
            <consortium name="The Broad Institute Genome Sequencing Center for Infectious Disease"/>
            <person name="Wu L."/>
            <person name="Ma J."/>
        </authorList>
    </citation>
    <scope>NUCLEOTIDE SEQUENCE [LARGE SCALE GENOMIC DNA]</scope>
    <source>
        <strain evidence="2">CCUG 53762</strain>
    </source>
</reference>
<proteinExistence type="predicted"/>
<dbReference type="InterPro" id="IPR013078">
    <property type="entry name" value="His_Pase_superF_clade-1"/>
</dbReference>
<dbReference type="Pfam" id="PF00300">
    <property type="entry name" value="His_Phos_1"/>
    <property type="match status" value="1"/>
</dbReference>
<sequence length="191" mass="21554">MNIYLVAHTEVYNPNNILLGKNDFPLVENFTTAFSCVEDLLNGTGNSNTYYSSSPQRHCLKLAHYLSNNSTYIDDNFIQINMGEWEYAEQSNITPDRFYDLLKTGFSNGENIDQVKKRVGLGLKSLIKKKADNIVLVTTPLIIKVIIADVIKAGFKSLKHIEVDYGSVSCLAYIAESKSLTLKYCNLRNRI</sequence>
<evidence type="ECO:0000313" key="1">
    <source>
        <dbReference type="EMBL" id="MFD1631880.1"/>
    </source>
</evidence>
<dbReference type="InterPro" id="IPR029033">
    <property type="entry name" value="His_PPase_superfam"/>
</dbReference>
<name>A0ABW4IIC1_9SPHI</name>
<dbReference type="RefSeq" id="WP_379664202.1">
    <property type="nucleotide sequence ID" value="NZ_JBHUDG010000051.1"/>
</dbReference>
<keyword evidence="2" id="KW-1185">Reference proteome</keyword>
<evidence type="ECO:0000313" key="2">
    <source>
        <dbReference type="Proteomes" id="UP001597118"/>
    </source>
</evidence>
<comment type="caution">
    <text evidence="1">The sequence shown here is derived from an EMBL/GenBank/DDBJ whole genome shotgun (WGS) entry which is preliminary data.</text>
</comment>
<accession>A0ABW4IIC1</accession>
<dbReference type="Proteomes" id="UP001597118">
    <property type="component" value="Unassembled WGS sequence"/>
</dbReference>
<dbReference type="SUPFAM" id="SSF53254">
    <property type="entry name" value="Phosphoglycerate mutase-like"/>
    <property type="match status" value="1"/>
</dbReference>
<protein>
    <submittedName>
        <fullName evidence="1">Histidine phosphatase family protein</fullName>
    </submittedName>
</protein>
<dbReference type="Gene3D" id="3.40.50.1240">
    <property type="entry name" value="Phosphoglycerate mutase-like"/>
    <property type="match status" value="1"/>
</dbReference>
<gene>
    <name evidence="1" type="ORF">ACFSAH_18560</name>
</gene>
<organism evidence="1 2">
    <name type="scientific">Pseudopedobacter beijingensis</name>
    <dbReference type="NCBI Taxonomy" id="1207056"/>
    <lineage>
        <taxon>Bacteria</taxon>
        <taxon>Pseudomonadati</taxon>
        <taxon>Bacteroidota</taxon>
        <taxon>Sphingobacteriia</taxon>
        <taxon>Sphingobacteriales</taxon>
        <taxon>Sphingobacteriaceae</taxon>
        <taxon>Pseudopedobacter</taxon>
    </lineage>
</organism>
<dbReference type="EMBL" id="JBHUDG010000051">
    <property type="protein sequence ID" value="MFD1631880.1"/>
    <property type="molecule type" value="Genomic_DNA"/>
</dbReference>